<feature type="compositionally biased region" description="Polar residues" evidence="2">
    <location>
        <begin position="158"/>
        <end position="170"/>
    </location>
</feature>
<dbReference type="OrthoDB" id="914153at2759"/>
<proteinExistence type="predicted"/>
<evidence type="ECO:0000259" key="3">
    <source>
        <dbReference type="PROSITE" id="PS50157"/>
    </source>
</evidence>
<feature type="region of interest" description="Disordered" evidence="2">
    <location>
        <begin position="121"/>
        <end position="170"/>
    </location>
</feature>
<keyword evidence="1" id="KW-0479">Metal-binding</keyword>
<dbReference type="EMBL" id="KV005644">
    <property type="protein sequence ID" value="KZV34016.1"/>
    <property type="molecule type" value="Genomic_DNA"/>
</dbReference>
<dbReference type="InterPro" id="IPR013087">
    <property type="entry name" value="Znf_C2H2_type"/>
</dbReference>
<feature type="region of interest" description="Disordered" evidence="2">
    <location>
        <begin position="239"/>
        <end position="261"/>
    </location>
</feature>
<sequence>MPNQETLIACRVCDQVFLDNKSLFDHYMRLHVGSFESSVNGRYLSSSVSQITCFTSVPLTDVNSSARPNSSQAVTPSSDISVGGNFMVPAPLRNVLQLRGPASMSRSQLHPFSNFHSAIRTSTLSSRPKQPSNSSLRFASRPSGQPSFRSPRSHITLGISNSKLSPSTSKPIRQLNFHSLIDVGALTSESMSGGTSSLSDTAKRSLLNSTTQSEVQNRVTGHTKPYILQLEHPIEEMTVVDPNDNGGDNSKPEEIDLTLKL</sequence>
<accession>A0A2Z7BQ19</accession>
<dbReference type="PROSITE" id="PS00028">
    <property type="entry name" value="ZINC_FINGER_C2H2_1"/>
    <property type="match status" value="1"/>
</dbReference>
<reference evidence="4 5" key="1">
    <citation type="journal article" date="2015" name="Proc. Natl. Acad. Sci. U.S.A.">
        <title>The resurrection genome of Boea hygrometrica: A blueprint for survival of dehydration.</title>
        <authorList>
            <person name="Xiao L."/>
            <person name="Yang G."/>
            <person name="Zhang L."/>
            <person name="Yang X."/>
            <person name="Zhao S."/>
            <person name="Ji Z."/>
            <person name="Zhou Q."/>
            <person name="Hu M."/>
            <person name="Wang Y."/>
            <person name="Chen M."/>
            <person name="Xu Y."/>
            <person name="Jin H."/>
            <person name="Xiao X."/>
            <person name="Hu G."/>
            <person name="Bao F."/>
            <person name="Hu Y."/>
            <person name="Wan P."/>
            <person name="Li L."/>
            <person name="Deng X."/>
            <person name="Kuang T."/>
            <person name="Xiang C."/>
            <person name="Zhu J.K."/>
            <person name="Oliver M.J."/>
            <person name="He Y."/>
        </authorList>
    </citation>
    <scope>NUCLEOTIDE SEQUENCE [LARGE SCALE GENOMIC DNA]</scope>
    <source>
        <strain evidence="5">cv. XS01</strain>
    </source>
</reference>
<dbReference type="GO" id="GO:0008270">
    <property type="term" value="F:zinc ion binding"/>
    <property type="evidence" value="ECO:0007669"/>
    <property type="project" value="UniProtKB-KW"/>
</dbReference>
<name>A0A2Z7BQ19_9LAMI</name>
<gene>
    <name evidence="4" type="ORF">F511_02789</name>
</gene>
<evidence type="ECO:0000256" key="2">
    <source>
        <dbReference type="SAM" id="MobiDB-lite"/>
    </source>
</evidence>
<organism evidence="4 5">
    <name type="scientific">Dorcoceras hygrometricum</name>
    <dbReference type="NCBI Taxonomy" id="472368"/>
    <lineage>
        <taxon>Eukaryota</taxon>
        <taxon>Viridiplantae</taxon>
        <taxon>Streptophyta</taxon>
        <taxon>Embryophyta</taxon>
        <taxon>Tracheophyta</taxon>
        <taxon>Spermatophyta</taxon>
        <taxon>Magnoliopsida</taxon>
        <taxon>eudicotyledons</taxon>
        <taxon>Gunneridae</taxon>
        <taxon>Pentapetalae</taxon>
        <taxon>asterids</taxon>
        <taxon>lamiids</taxon>
        <taxon>Lamiales</taxon>
        <taxon>Gesneriaceae</taxon>
        <taxon>Didymocarpoideae</taxon>
        <taxon>Trichosporeae</taxon>
        <taxon>Loxocarpinae</taxon>
        <taxon>Dorcoceras</taxon>
    </lineage>
</organism>
<dbReference type="PROSITE" id="PS50157">
    <property type="entry name" value="ZINC_FINGER_C2H2_2"/>
    <property type="match status" value="1"/>
</dbReference>
<evidence type="ECO:0000313" key="4">
    <source>
        <dbReference type="EMBL" id="KZV34016.1"/>
    </source>
</evidence>
<feature type="domain" description="C2H2-type" evidence="3">
    <location>
        <begin position="8"/>
        <end position="36"/>
    </location>
</feature>
<feature type="compositionally biased region" description="Basic and acidic residues" evidence="2">
    <location>
        <begin position="250"/>
        <end position="261"/>
    </location>
</feature>
<protein>
    <recommendedName>
        <fullName evidence="3">C2H2-type domain-containing protein</fullName>
    </recommendedName>
</protein>
<keyword evidence="1" id="KW-0863">Zinc-finger</keyword>
<dbReference type="Proteomes" id="UP000250235">
    <property type="component" value="Unassembled WGS sequence"/>
</dbReference>
<evidence type="ECO:0000256" key="1">
    <source>
        <dbReference type="PROSITE-ProRule" id="PRU00042"/>
    </source>
</evidence>
<keyword evidence="5" id="KW-1185">Reference proteome</keyword>
<keyword evidence="1" id="KW-0862">Zinc</keyword>
<evidence type="ECO:0000313" key="5">
    <source>
        <dbReference type="Proteomes" id="UP000250235"/>
    </source>
</evidence>
<feature type="compositionally biased region" description="Polar residues" evidence="2">
    <location>
        <begin position="121"/>
        <end position="150"/>
    </location>
</feature>
<dbReference type="AlphaFoldDB" id="A0A2Z7BQ19"/>